<accession>A0A9P4H9H9</accession>
<evidence type="ECO:0000259" key="1">
    <source>
        <dbReference type="Pfam" id="PF06985"/>
    </source>
</evidence>
<evidence type="ECO:0000313" key="3">
    <source>
        <dbReference type="Proteomes" id="UP000799777"/>
    </source>
</evidence>
<proteinExistence type="predicted"/>
<dbReference type="InterPro" id="IPR052895">
    <property type="entry name" value="HetReg/Transcr_Mod"/>
</dbReference>
<evidence type="ECO:0000313" key="2">
    <source>
        <dbReference type="EMBL" id="KAF2030776.1"/>
    </source>
</evidence>
<feature type="non-terminal residue" evidence="2">
    <location>
        <position position="61"/>
    </location>
</feature>
<comment type="caution">
    <text evidence="2">The sequence shown here is derived from an EMBL/GenBank/DDBJ whole genome shotgun (WGS) entry which is preliminary data.</text>
</comment>
<feature type="non-terminal residue" evidence="2">
    <location>
        <position position="1"/>
    </location>
</feature>
<protein>
    <submittedName>
        <fullName evidence="2">Heterokaryon incompatibility</fullName>
    </submittedName>
</protein>
<gene>
    <name evidence="2" type="ORF">EK21DRAFT_13573</name>
</gene>
<dbReference type="AlphaFoldDB" id="A0A9P4H9H9"/>
<keyword evidence="3" id="KW-1185">Reference proteome</keyword>
<dbReference type="PANTHER" id="PTHR24148:SF64">
    <property type="entry name" value="HETEROKARYON INCOMPATIBILITY DOMAIN-CONTAINING PROTEIN"/>
    <property type="match status" value="1"/>
</dbReference>
<dbReference type="Pfam" id="PF06985">
    <property type="entry name" value="HET"/>
    <property type="match status" value="1"/>
</dbReference>
<dbReference type="OrthoDB" id="2157530at2759"/>
<feature type="domain" description="Heterokaryon incompatibility" evidence="1">
    <location>
        <begin position="3"/>
        <end position="61"/>
    </location>
</feature>
<dbReference type="EMBL" id="ML978187">
    <property type="protein sequence ID" value="KAF2030776.1"/>
    <property type="molecule type" value="Genomic_DNA"/>
</dbReference>
<dbReference type="Proteomes" id="UP000799777">
    <property type="component" value="Unassembled WGS sequence"/>
</dbReference>
<reference evidence="2" key="1">
    <citation type="journal article" date="2020" name="Stud. Mycol.">
        <title>101 Dothideomycetes genomes: a test case for predicting lifestyles and emergence of pathogens.</title>
        <authorList>
            <person name="Haridas S."/>
            <person name="Albert R."/>
            <person name="Binder M."/>
            <person name="Bloem J."/>
            <person name="Labutti K."/>
            <person name="Salamov A."/>
            <person name="Andreopoulos B."/>
            <person name="Baker S."/>
            <person name="Barry K."/>
            <person name="Bills G."/>
            <person name="Bluhm B."/>
            <person name="Cannon C."/>
            <person name="Castanera R."/>
            <person name="Culley D."/>
            <person name="Daum C."/>
            <person name="Ezra D."/>
            <person name="Gonzalez J."/>
            <person name="Henrissat B."/>
            <person name="Kuo A."/>
            <person name="Liang C."/>
            <person name="Lipzen A."/>
            <person name="Lutzoni F."/>
            <person name="Magnuson J."/>
            <person name="Mondo S."/>
            <person name="Nolan M."/>
            <person name="Ohm R."/>
            <person name="Pangilinan J."/>
            <person name="Park H.-J."/>
            <person name="Ramirez L."/>
            <person name="Alfaro M."/>
            <person name="Sun H."/>
            <person name="Tritt A."/>
            <person name="Yoshinaga Y."/>
            <person name="Zwiers L.-H."/>
            <person name="Turgeon B."/>
            <person name="Goodwin S."/>
            <person name="Spatafora J."/>
            <person name="Crous P."/>
            <person name="Grigoriev I."/>
        </authorList>
    </citation>
    <scope>NUCLEOTIDE SEQUENCE</scope>
    <source>
        <strain evidence="2">CBS 110217</strain>
    </source>
</reference>
<name>A0A9P4H9H9_9PLEO</name>
<organism evidence="2 3">
    <name type="scientific">Setomelanomma holmii</name>
    <dbReference type="NCBI Taxonomy" id="210430"/>
    <lineage>
        <taxon>Eukaryota</taxon>
        <taxon>Fungi</taxon>
        <taxon>Dikarya</taxon>
        <taxon>Ascomycota</taxon>
        <taxon>Pezizomycotina</taxon>
        <taxon>Dothideomycetes</taxon>
        <taxon>Pleosporomycetidae</taxon>
        <taxon>Pleosporales</taxon>
        <taxon>Pleosporineae</taxon>
        <taxon>Phaeosphaeriaceae</taxon>
        <taxon>Setomelanomma</taxon>
    </lineage>
</organism>
<dbReference type="InterPro" id="IPR010730">
    <property type="entry name" value="HET"/>
</dbReference>
<dbReference type="PANTHER" id="PTHR24148">
    <property type="entry name" value="ANKYRIN REPEAT DOMAIN-CONTAINING PROTEIN 39 HOMOLOG-RELATED"/>
    <property type="match status" value="1"/>
</dbReference>
<sequence>IVTVTPNVHDVLVTLRLRTDARVVWIDALCICQADAREKSDQVPLMSRIYSAAERVIVWLG</sequence>